<keyword evidence="3" id="KW-1185">Reference proteome</keyword>
<dbReference type="EMBL" id="PXZH01000001">
    <property type="protein sequence ID" value="RST90250.1"/>
    <property type="molecule type" value="Genomic_DNA"/>
</dbReference>
<reference evidence="2 3" key="1">
    <citation type="submission" date="2018-03" db="EMBL/GenBank/DDBJ databases">
        <authorList>
            <person name="Gulvik C.A."/>
        </authorList>
    </citation>
    <scope>NUCLEOTIDE SEQUENCE [LARGE SCALE GENOMIC DNA]</scope>
    <source>
        <strain evidence="2 3">JCM 31581</strain>
    </source>
</reference>
<organism evidence="2 3">
    <name type="scientific">Vagococcus humatus</name>
    <dbReference type="NCBI Taxonomy" id="1889241"/>
    <lineage>
        <taxon>Bacteria</taxon>
        <taxon>Bacillati</taxon>
        <taxon>Bacillota</taxon>
        <taxon>Bacilli</taxon>
        <taxon>Lactobacillales</taxon>
        <taxon>Enterococcaceae</taxon>
        <taxon>Vagococcus</taxon>
    </lineage>
</organism>
<gene>
    <name evidence="2" type="ORF">C7P63_04025</name>
</gene>
<feature type="domain" description="DUF7278" evidence="1">
    <location>
        <begin position="169"/>
        <end position="239"/>
    </location>
</feature>
<dbReference type="OrthoDB" id="4050476at2"/>
<evidence type="ECO:0000313" key="3">
    <source>
        <dbReference type="Proteomes" id="UP000277864"/>
    </source>
</evidence>
<proteinExistence type="predicted"/>
<dbReference type="Pfam" id="PF23944">
    <property type="entry name" value="DUF7278"/>
    <property type="match status" value="1"/>
</dbReference>
<dbReference type="RefSeq" id="WP_125942864.1">
    <property type="nucleotide sequence ID" value="NZ_PXZH01000001.1"/>
</dbReference>
<sequence>MEFFDSLEITNWKNLAEEEQQALVESIIMYYVSPLAKVEHLRRKNFHMCGMKGDSYEFTIDGEAFVFVPGKKEAILGWDFGVQGLKAQDLLGNRDVINSQEDQQTTYKTNLTKEELDNLHEHHGSSKNLFSFHTLEDIGEYINCYTTPLRKADIPPMIVAKRALPVGVKHQGTYDCVTGECQGNHEFLSLYREEIRQELSPNLSLEESLYWTYPKKVWQSGKFYLEQHPDNSDIYDIYQDLTLTHSELVKKIGQLNYSLLSEDAFEYVIGGGTRRLFRWGNEITVDPRYPKHSIFYQAHRPNMFGLYVNSDRDTFELTDDPEVVKLGIVHEDEKNIIQQVLPLSSYYQSWFKPKSHLPLNPSVYTYRKAIIIEPVQN</sequence>
<comment type="caution">
    <text evidence="2">The sequence shown here is derived from an EMBL/GenBank/DDBJ whole genome shotgun (WGS) entry which is preliminary data.</text>
</comment>
<name>A0A429Z970_9ENTE</name>
<evidence type="ECO:0000259" key="1">
    <source>
        <dbReference type="Pfam" id="PF23944"/>
    </source>
</evidence>
<dbReference type="InterPro" id="IPR055702">
    <property type="entry name" value="DUF7278"/>
</dbReference>
<evidence type="ECO:0000313" key="2">
    <source>
        <dbReference type="EMBL" id="RST90250.1"/>
    </source>
</evidence>
<protein>
    <recommendedName>
        <fullName evidence="1">DUF7278 domain-containing protein</fullName>
    </recommendedName>
</protein>
<dbReference type="AlphaFoldDB" id="A0A429Z970"/>
<dbReference type="Proteomes" id="UP000277864">
    <property type="component" value="Unassembled WGS sequence"/>
</dbReference>
<accession>A0A429Z970</accession>